<proteinExistence type="predicted"/>
<name>A0ACC6RFS1_9BURK</name>
<dbReference type="EMBL" id="JAYMRU010000005">
    <property type="protein sequence ID" value="MEM5400317.1"/>
    <property type="molecule type" value="Genomic_DNA"/>
</dbReference>
<accession>A0ACC6RFS1</accession>
<comment type="caution">
    <text evidence="1">The sequence shown here is derived from an EMBL/GenBank/DDBJ whole genome shotgun (WGS) entry which is preliminary data.</text>
</comment>
<evidence type="ECO:0000313" key="2">
    <source>
        <dbReference type="Proteomes" id="UP001392318"/>
    </source>
</evidence>
<sequence length="57" mass="6289">MPTQEARQERAFWRLASLVLAYTELEMRFDDIGRLSPIAACEARDPMSAFSAGAALG</sequence>
<keyword evidence="2" id="KW-1185">Reference proteome</keyword>
<dbReference type="Proteomes" id="UP001392318">
    <property type="component" value="Unassembled WGS sequence"/>
</dbReference>
<evidence type="ECO:0000313" key="1">
    <source>
        <dbReference type="EMBL" id="MEM5400317.1"/>
    </source>
</evidence>
<reference evidence="1" key="1">
    <citation type="submission" date="2024-01" db="EMBL/GenBank/DDBJ databases">
        <title>The diversity of rhizobia nodulating Mimosa spp. in eleven states of Brazil covering several biomes is determined by host plant, location, and edaphic factors.</title>
        <authorList>
            <person name="Rouws L."/>
            <person name="Barauna A."/>
            <person name="Beukes C."/>
            <person name="De Faria S.M."/>
            <person name="Gross E."/>
            <person name="Dos Reis Junior F.B."/>
            <person name="Simon M."/>
            <person name="Maluk M."/>
            <person name="Odee D.W."/>
            <person name="Kenicer G."/>
            <person name="Young J.P.W."/>
            <person name="Reis V.M."/>
            <person name="Zilli J."/>
            <person name="James E.K."/>
        </authorList>
    </citation>
    <scope>NUCLEOTIDE SEQUENCE</scope>
    <source>
        <strain evidence="1">JPY452</strain>
    </source>
</reference>
<gene>
    <name evidence="1" type="ORF">VSR83_09495</name>
</gene>
<protein>
    <submittedName>
        <fullName evidence="1">Uncharacterized protein</fullName>
    </submittedName>
</protein>
<organism evidence="1 2">
    <name type="scientific">Paraburkholderia unamae</name>
    <dbReference type="NCBI Taxonomy" id="219649"/>
    <lineage>
        <taxon>Bacteria</taxon>
        <taxon>Pseudomonadati</taxon>
        <taxon>Pseudomonadota</taxon>
        <taxon>Betaproteobacteria</taxon>
        <taxon>Burkholderiales</taxon>
        <taxon>Burkholderiaceae</taxon>
        <taxon>Paraburkholderia</taxon>
    </lineage>
</organism>